<comment type="miscellaneous">
    <text evidence="9">This enzyme catalyzes only one turnover and therefore is not strictly catalytic. According to one definition, an enzyme is a biocatalyst that acts repeatedly and over many reaction cycles.</text>
</comment>
<dbReference type="InterPro" id="IPR008332">
    <property type="entry name" value="MethylG_MeTrfase_N"/>
</dbReference>
<keyword evidence="4 9" id="KW-0489">Methyltransferase</keyword>
<evidence type="ECO:0000313" key="12">
    <source>
        <dbReference type="EMBL" id="MBM1714396.1"/>
    </source>
</evidence>
<evidence type="ECO:0000256" key="9">
    <source>
        <dbReference type="HAMAP-Rule" id="MF_00772"/>
    </source>
</evidence>
<keyword evidence="6 9" id="KW-0227">DNA damage</keyword>
<dbReference type="Proteomes" id="UP000732193">
    <property type="component" value="Unassembled WGS sequence"/>
</dbReference>
<dbReference type="GO" id="GO:0032259">
    <property type="term" value="P:methylation"/>
    <property type="evidence" value="ECO:0007669"/>
    <property type="project" value="UniProtKB-KW"/>
</dbReference>
<reference evidence="12 13" key="1">
    <citation type="submission" date="2021-01" db="EMBL/GenBank/DDBJ databases">
        <title>Diatom-associated Roseobacters Show Island Model of Population Structure.</title>
        <authorList>
            <person name="Qu L."/>
            <person name="Feng X."/>
            <person name="Chen Y."/>
            <person name="Li L."/>
            <person name="Wang X."/>
            <person name="Hu Z."/>
            <person name="Wang H."/>
            <person name="Luo H."/>
        </authorList>
    </citation>
    <scope>NUCLEOTIDE SEQUENCE [LARGE SCALE GENOMIC DNA]</scope>
    <source>
        <strain evidence="12 13">TR60-84</strain>
    </source>
</reference>
<dbReference type="InterPro" id="IPR036217">
    <property type="entry name" value="MethylDNA_cys_MeTrfase_DNAb"/>
</dbReference>
<dbReference type="Pfam" id="PF02870">
    <property type="entry name" value="Methyltransf_1N"/>
    <property type="match status" value="1"/>
</dbReference>
<dbReference type="InterPro" id="IPR023546">
    <property type="entry name" value="MGMT"/>
</dbReference>
<dbReference type="GO" id="GO:0006307">
    <property type="term" value="P:DNA alkylation repair"/>
    <property type="evidence" value="ECO:0007669"/>
    <property type="project" value="UniProtKB-UniRule"/>
</dbReference>
<dbReference type="GO" id="GO:0005737">
    <property type="term" value="C:cytoplasm"/>
    <property type="evidence" value="ECO:0007669"/>
    <property type="project" value="UniProtKB-SubCell"/>
</dbReference>
<dbReference type="PROSITE" id="PS00374">
    <property type="entry name" value="MGMT"/>
    <property type="match status" value="1"/>
</dbReference>
<name>A0AAE2VYY0_9RHOB</name>
<evidence type="ECO:0000256" key="7">
    <source>
        <dbReference type="ARBA" id="ARBA00023204"/>
    </source>
</evidence>
<dbReference type="InterPro" id="IPR036631">
    <property type="entry name" value="MGMT_N_sf"/>
</dbReference>
<accession>A0AAE2VYY0</accession>
<sequence length="151" mass="16168">MLKRTVETPFGDLTLVEEDGAITALDWSRVAHQDRSALLDEAAKQLEAYANGTRESFDLPLRVAGSRFQQDVCRVMSEIPFGYTRTYGEIAKELGVPAQSVGQACGGNPIPVIIPCHRVMGAKGLTGFSGRGGVETKVALLRHEGAAGLLI</sequence>
<dbReference type="EMBL" id="JAFBRM010000003">
    <property type="protein sequence ID" value="MBM1714396.1"/>
    <property type="molecule type" value="Genomic_DNA"/>
</dbReference>
<dbReference type="Pfam" id="PF01035">
    <property type="entry name" value="DNA_binding_1"/>
    <property type="match status" value="1"/>
</dbReference>
<comment type="subcellular location">
    <subcellularLocation>
        <location evidence="9">Cytoplasm</location>
    </subcellularLocation>
</comment>
<keyword evidence="13" id="KW-1185">Reference proteome</keyword>
<comment type="catalytic activity">
    <reaction evidence="1 9">
        <text>a 4-O-methyl-thymidine in DNA + L-cysteinyl-[protein] = a thymidine in DNA + S-methyl-L-cysteinyl-[protein]</text>
        <dbReference type="Rhea" id="RHEA:53428"/>
        <dbReference type="Rhea" id="RHEA-COMP:10131"/>
        <dbReference type="Rhea" id="RHEA-COMP:10132"/>
        <dbReference type="Rhea" id="RHEA-COMP:13555"/>
        <dbReference type="Rhea" id="RHEA-COMP:13556"/>
        <dbReference type="ChEBI" id="CHEBI:29950"/>
        <dbReference type="ChEBI" id="CHEBI:82612"/>
        <dbReference type="ChEBI" id="CHEBI:137386"/>
        <dbReference type="ChEBI" id="CHEBI:137387"/>
        <dbReference type="EC" id="2.1.1.63"/>
    </reaction>
</comment>
<evidence type="ECO:0000256" key="8">
    <source>
        <dbReference type="ARBA" id="ARBA00049348"/>
    </source>
</evidence>
<evidence type="ECO:0000256" key="3">
    <source>
        <dbReference type="ARBA" id="ARBA00022490"/>
    </source>
</evidence>
<dbReference type="PANTHER" id="PTHR10815:SF5">
    <property type="entry name" value="METHYLATED-DNA--PROTEIN-CYSTEINE METHYLTRANSFERASE"/>
    <property type="match status" value="1"/>
</dbReference>
<evidence type="ECO:0000256" key="6">
    <source>
        <dbReference type="ARBA" id="ARBA00022763"/>
    </source>
</evidence>
<dbReference type="Gene3D" id="3.30.160.70">
    <property type="entry name" value="Methylated DNA-protein cysteine methyltransferase domain"/>
    <property type="match status" value="1"/>
</dbReference>
<dbReference type="CDD" id="cd06445">
    <property type="entry name" value="ATase"/>
    <property type="match status" value="1"/>
</dbReference>
<evidence type="ECO:0000259" key="11">
    <source>
        <dbReference type="Pfam" id="PF02870"/>
    </source>
</evidence>
<organism evidence="12 13">
    <name type="scientific">Sulfitobacter geojensis</name>
    <dbReference type="NCBI Taxonomy" id="1342299"/>
    <lineage>
        <taxon>Bacteria</taxon>
        <taxon>Pseudomonadati</taxon>
        <taxon>Pseudomonadota</taxon>
        <taxon>Alphaproteobacteria</taxon>
        <taxon>Rhodobacterales</taxon>
        <taxon>Roseobacteraceae</taxon>
        <taxon>Sulfitobacter</taxon>
    </lineage>
</organism>
<keyword evidence="3 9" id="KW-0963">Cytoplasm</keyword>
<dbReference type="InterPro" id="IPR036388">
    <property type="entry name" value="WH-like_DNA-bd_sf"/>
</dbReference>
<dbReference type="SUPFAM" id="SSF53155">
    <property type="entry name" value="Methylated DNA-protein cysteine methyltransferase domain"/>
    <property type="match status" value="1"/>
</dbReference>
<dbReference type="SUPFAM" id="SSF46767">
    <property type="entry name" value="Methylated DNA-protein cysteine methyltransferase, C-terminal domain"/>
    <property type="match status" value="1"/>
</dbReference>
<dbReference type="Gene3D" id="1.10.10.10">
    <property type="entry name" value="Winged helix-like DNA-binding domain superfamily/Winged helix DNA-binding domain"/>
    <property type="match status" value="1"/>
</dbReference>
<gene>
    <name evidence="12" type="ORF">JQV55_12575</name>
</gene>
<proteinExistence type="inferred from homology"/>
<dbReference type="AlphaFoldDB" id="A0AAE2VYY0"/>
<feature type="domain" description="Methylguanine DNA methyltransferase ribonuclease-like" evidence="11">
    <location>
        <begin position="1"/>
        <end position="62"/>
    </location>
</feature>
<evidence type="ECO:0000256" key="1">
    <source>
        <dbReference type="ARBA" id="ARBA00001286"/>
    </source>
</evidence>
<evidence type="ECO:0000256" key="5">
    <source>
        <dbReference type="ARBA" id="ARBA00022679"/>
    </source>
</evidence>
<evidence type="ECO:0000313" key="13">
    <source>
        <dbReference type="Proteomes" id="UP000732193"/>
    </source>
</evidence>
<comment type="catalytic activity">
    <reaction evidence="8 9">
        <text>a 6-O-methyl-2'-deoxyguanosine in DNA + L-cysteinyl-[protein] = S-methyl-L-cysteinyl-[protein] + a 2'-deoxyguanosine in DNA</text>
        <dbReference type="Rhea" id="RHEA:24000"/>
        <dbReference type="Rhea" id="RHEA-COMP:10131"/>
        <dbReference type="Rhea" id="RHEA-COMP:10132"/>
        <dbReference type="Rhea" id="RHEA-COMP:11367"/>
        <dbReference type="Rhea" id="RHEA-COMP:11368"/>
        <dbReference type="ChEBI" id="CHEBI:29950"/>
        <dbReference type="ChEBI" id="CHEBI:82612"/>
        <dbReference type="ChEBI" id="CHEBI:85445"/>
        <dbReference type="ChEBI" id="CHEBI:85448"/>
        <dbReference type="EC" id="2.1.1.63"/>
    </reaction>
</comment>
<dbReference type="PANTHER" id="PTHR10815">
    <property type="entry name" value="METHYLATED-DNA--PROTEIN-CYSTEINE METHYLTRANSFERASE"/>
    <property type="match status" value="1"/>
</dbReference>
<comment type="function">
    <text evidence="9">Involved in the cellular defense against the biological effects of O6-methylguanine (O6-MeG) and O4-methylthymine (O4-MeT) in DNA. Repairs the methylated nucleobase in DNA by stoichiometrically transferring the methyl group to a cysteine residue in the enzyme. This is a suicide reaction: the enzyme is irreversibly inactivated.</text>
</comment>
<evidence type="ECO:0000256" key="2">
    <source>
        <dbReference type="ARBA" id="ARBA00008711"/>
    </source>
</evidence>
<evidence type="ECO:0000259" key="10">
    <source>
        <dbReference type="Pfam" id="PF01035"/>
    </source>
</evidence>
<feature type="active site" description="Nucleophile; methyl group acceptor" evidence="9">
    <location>
        <position position="116"/>
    </location>
</feature>
<protein>
    <recommendedName>
        <fullName evidence="9">Methylated-DNA--protein-cysteine methyltransferase</fullName>
        <ecNumber evidence="9">2.1.1.63</ecNumber>
    </recommendedName>
    <alternativeName>
        <fullName evidence="9">6-O-methylguanine-DNA methyltransferase</fullName>
        <shortName evidence="9">MGMT</shortName>
    </alternativeName>
    <alternativeName>
        <fullName evidence="9">O-6-methylguanine-DNA-alkyltransferase</fullName>
    </alternativeName>
</protein>
<keyword evidence="7 9" id="KW-0234">DNA repair</keyword>
<comment type="similarity">
    <text evidence="2 9">Belongs to the MGMT family.</text>
</comment>
<dbReference type="EC" id="2.1.1.63" evidence="9"/>
<dbReference type="NCBIfam" id="TIGR00589">
    <property type="entry name" value="ogt"/>
    <property type="match status" value="1"/>
</dbReference>
<dbReference type="InterPro" id="IPR014048">
    <property type="entry name" value="MethylDNA_cys_MeTrfase_DNA-bd"/>
</dbReference>
<keyword evidence="5 9" id="KW-0808">Transferase</keyword>
<dbReference type="GO" id="GO:0003908">
    <property type="term" value="F:methylated-DNA-[protein]-cysteine S-methyltransferase activity"/>
    <property type="evidence" value="ECO:0007669"/>
    <property type="project" value="UniProtKB-UniRule"/>
</dbReference>
<evidence type="ECO:0000256" key="4">
    <source>
        <dbReference type="ARBA" id="ARBA00022603"/>
    </source>
</evidence>
<dbReference type="HAMAP" id="MF_00772">
    <property type="entry name" value="OGT"/>
    <property type="match status" value="1"/>
</dbReference>
<dbReference type="FunFam" id="1.10.10.10:FF:000214">
    <property type="entry name" value="Methylated-DNA--protein-cysteine methyltransferase"/>
    <property type="match status" value="1"/>
</dbReference>
<feature type="domain" description="Methylated-DNA-[protein]-cysteine S-methyltransferase DNA binding" evidence="10">
    <location>
        <begin position="68"/>
        <end position="146"/>
    </location>
</feature>
<comment type="caution">
    <text evidence="12">The sequence shown here is derived from an EMBL/GenBank/DDBJ whole genome shotgun (WGS) entry which is preliminary data.</text>
</comment>
<dbReference type="RefSeq" id="WP_203242872.1">
    <property type="nucleotide sequence ID" value="NZ_JAFBRH010000003.1"/>
</dbReference>
<dbReference type="InterPro" id="IPR001497">
    <property type="entry name" value="MethylDNA_cys_MeTrfase_AS"/>
</dbReference>